<dbReference type="SUPFAM" id="SSF50952">
    <property type="entry name" value="Soluble quinoprotein glucose dehydrogenase"/>
    <property type="match status" value="1"/>
</dbReference>
<evidence type="ECO:0000313" key="4">
    <source>
        <dbReference type="Proteomes" id="UP001642464"/>
    </source>
</evidence>
<dbReference type="Proteomes" id="UP001642464">
    <property type="component" value="Unassembled WGS sequence"/>
</dbReference>
<reference evidence="3 4" key="1">
    <citation type="submission" date="2024-02" db="EMBL/GenBank/DDBJ databases">
        <authorList>
            <person name="Chen Y."/>
            <person name="Shah S."/>
            <person name="Dougan E. K."/>
            <person name="Thang M."/>
            <person name="Chan C."/>
        </authorList>
    </citation>
    <scope>NUCLEOTIDE SEQUENCE [LARGE SCALE GENOMIC DNA]</scope>
</reference>
<dbReference type="Gene3D" id="2.120.10.30">
    <property type="entry name" value="TolB, C-terminal domain"/>
    <property type="match status" value="1"/>
</dbReference>
<dbReference type="SUPFAM" id="SSF48371">
    <property type="entry name" value="ARM repeat"/>
    <property type="match status" value="1"/>
</dbReference>
<sequence>MLGIQGRFTRRFCHIVVAGLFVTAIGSFDRDGRADDSLGVQVPDGFEVSLYAGDDLAHDIYSMTVDSQGRVVVSGAGYVRILIDADGDGRAESYQEFVDGPRTGAQGMYHLGSDLLCSGDAGLLRYRDRNRDDRADGPPDVFLKIHAGNEHDLHAIRKGPDGWWYVIAGNMAGVTSDYINLPASPVKSPQAGTVMRFTPDLSRGEVIADGLRNAYDFDFSSAGDLFTFDSDGERDMSLPWYRPTRVFHVLPGMSHGWFSRSWKRPDNFFDMPPAVAEFGRGSPTGVCCYRHDQFPAEYQGALFVLDWTYGRVWALPLEKSGSSWSTQPIDFMQAVGQHGFAPTDAVVGPDGSLFVCVGGRGTQGAVYRIRSKTPPPQRVAVAMRHDASPKDQLDFCLRMPQPLSSWARQRWEPIAHNLKAEPFIRAALDASRPAHERVRAIEILTEKFGGLDSEMVARLRTDEHPQIRARTIWALGRSNPDGPDASQLAKAFEDSDPHVVRTAVETLVGAESAVLDAYAKSLPEALGHSDRYIRALSGTVLGGMSPDAFQQTVPPAIQKGWAAAVPVAIAYARLNEGKYVNYPVEVGLRILRGKHGQARKLEAARVIEVALGDVGPDGPEHDLSAYERELDALRIALAEIYPTGDAVVDLELLRVIAMAQPANDQLVDAIAGQLTDESDPILDIHRLITLARLPVIPSPTARGSIAAALVNLDAKIESRGLIQDSNWDDRVLEMYSALVQRDPQLAIAILEHPKFGEPAHIAFLGDFPPERFEDVLGTFLRRIREENDYEWTPDVIYLLAASGDPELMSKVREMFHDPSLRNAVLLSLSEMPEE</sequence>
<feature type="chain" id="PRO_5045273489" evidence="1">
    <location>
        <begin position="35"/>
        <end position="834"/>
    </location>
</feature>
<feature type="signal peptide" evidence="1">
    <location>
        <begin position="1"/>
        <end position="34"/>
    </location>
</feature>
<keyword evidence="4" id="KW-1185">Reference proteome</keyword>
<dbReference type="InterPro" id="IPR055557">
    <property type="entry name" value="DUF7133"/>
</dbReference>
<comment type="caution">
    <text evidence="3">The sequence shown here is derived from an EMBL/GenBank/DDBJ whole genome shotgun (WGS) entry which is preliminary data.</text>
</comment>
<keyword evidence="1" id="KW-0732">Signal</keyword>
<evidence type="ECO:0000313" key="3">
    <source>
        <dbReference type="EMBL" id="CAK9034530.1"/>
    </source>
</evidence>
<dbReference type="PANTHER" id="PTHR33546">
    <property type="entry name" value="LARGE, MULTIFUNCTIONAL SECRETED PROTEIN-RELATED"/>
    <property type="match status" value="1"/>
</dbReference>
<dbReference type="InterPro" id="IPR016024">
    <property type="entry name" value="ARM-type_fold"/>
</dbReference>
<accession>A0ABP0L604</accession>
<dbReference type="Gene3D" id="1.25.10.10">
    <property type="entry name" value="Leucine-rich Repeat Variant"/>
    <property type="match status" value="1"/>
</dbReference>
<gene>
    <name evidence="3" type="ORF">SCF082_LOCUS20890</name>
</gene>
<organism evidence="3 4">
    <name type="scientific">Durusdinium trenchii</name>
    <dbReference type="NCBI Taxonomy" id="1381693"/>
    <lineage>
        <taxon>Eukaryota</taxon>
        <taxon>Sar</taxon>
        <taxon>Alveolata</taxon>
        <taxon>Dinophyceae</taxon>
        <taxon>Suessiales</taxon>
        <taxon>Symbiodiniaceae</taxon>
        <taxon>Durusdinium</taxon>
    </lineage>
</organism>
<evidence type="ECO:0000256" key="1">
    <source>
        <dbReference type="SAM" id="SignalP"/>
    </source>
</evidence>
<evidence type="ECO:0000259" key="2">
    <source>
        <dbReference type="Pfam" id="PF23500"/>
    </source>
</evidence>
<dbReference type="EMBL" id="CAXAMM010014735">
    <property type="protein sequence ID" value="CAK9034530.1"/>
    <property type="molecule type" value="Genomic_DNA"/>
</dbReference>
<dbReference type="InterPro" id="IPR011042">
    <property type="entry name" value="6-blade_b-propeller_TolB-like"/>
</dbReference>
<name>A0ABP0L604_9DINO</name>
<protein>
    <submittedName>
        <fullName evidence="3">Cytochrome c</fullName>
    </submittedName>
</protein>
<dbReference type="NCBIfam" id="TIGR02604">
    <property type="entry name" value="Piru_Ver_Nterm"/>
    <property type="match status" value="1"/>
</dbReference>
<dbReference type="InterPro" id="IPR013428">
    <property type="entry name" value="Membrane-bound_put_N"/>
</dbReference>
<feature type="domain" description="DUF7133" evidence="2">
    <location>
        <begin position="40"/>
        <end position="356"/>
    </location>
</feature>
<dbReference type="InterPro" id="IPR011041">
    <property type="entry name" value="Quinoprot_gluc/sorb_DH_b-prop"/>
</dbReference>
<feature type="non-terminal residue" evidence="3">
    <location>
        <position position="834"/>
    </location>
</feature>
<proteinExistence type="predicted"/>
<dbReference type="Pfam" id="PF13646">
    <property type="entry name" value="HEAT_2"/>
    <property type="match status" value="1"/>
</dbReference>
<dbReference type="PANTHER" id="PTHR33546:SF1">
    <property type="entry name" value="LARGE, MULTIFUNCTIONAL SECRETED PROTEIN"/>
    <property type="match status" value="1"/>
</dbReference>
<dbReference type="Pfam" id="PF23500">
    <property type="entry name" value="DUF7133"/>
    <property type="match status" value="1"/>
</dbReference>
<dbReference type="InterPro" id="IPR011989">
    <property type="entry name" value="ARM-like"/>
</dbReference>